<gene>
    <name evidence="1" type="ORF">DF196_02430</name>
</gene>
<dbReference type="EMBL" id="QFFM01000003">
    <property type="protein sequence ID" value="PWG66779.1"/>
    <property type="molecule type" value="Genomic_DNA"/>
</dbReference>
<dbReference type="Proteomes" id="UP000245876">
    <property type="component" value="Unassembled WGS sequence"/>
</dbReference>
<proteinExistence type="predicted"/>
<dbReference type="RefSeq" id="WP_109056348.1">
    <property type="nucleotide sequence ID" value="NZ_QFFM01000003.1"/>
</dbReference>
<protein>
    <submittedName>
        <fullName evidence="1">Uncharacterized protein</fullName>
    </submittedName>
</protein>
<dbReference type="OrthoDB" id="5124141at2"/>
<dbReference type="AlphaFoldDB" id="A0A2U2NCQ1"/>
<comment type="caution">
    <text evidence="1">The sequence shown here is derived from an EMBL/GenBank/DDBJ whole genome shotgun (WGS) entry which is preliminary data.</text>
</comment>
<evidence type="ECO:0000313" key="2">
    <source>
        <dbReference type="Proteomes" id="UP000245876"/>
    </source>
</evidence>
<reference evidence="1 2" key="1">
    <citation type="journal article" date="2018" name="Int. J. Syst. Evol. Microbiol.">
        <title>Bifidobacterium callitrichidarum sp. nov. from the faeces of the emperor tamarin (Saguinus imperator).</title>
        <authorList>
            <person name="Modesto M."/>
            <person name="Michelini S."/>
            <person name="Sansosti M.C."/>
            <person name="De Filippo C."/>
            <person name="Cavalieri D."/>
            <person name="Qvirist L."/>
            <person name="Andlid T."/>
            <person name="Spiezio C."/>
            <person name="Sandri C."/>
            <person name="Pascarelli S."/>
            <person name="Sgorbati B."/>
            <person name="Mattarelli P."/>
        </authorList>
    </citation>
    <scope>NUCLEOTIDE SEQUENCE [LARGE SCALE GENOMIC DNA]</scope>
    <source>
        <strain evidence="1 2">TRI 5</strain>
    </source>
</reference>
<organism evidence="1 2">
    <name type="scientific">Bifidobacterium callitrichidarum</name>
    <dbReference type="NCBI Taxonomy" id="2052941"/>
    <lineage>
        <taxon>Bacteria</taxon>
        <taxon>Bacillati</taxon>
        <taxon>Actinomycetota</taxon>
        <taxon>Actinomycetes</taxon>
        <taxon>Bifidobacteriales</taxon>
        <taxon>Bifidobacteriaceae</taxon>
        <taxon>Bifidobacterium</taxon>
    </lineage>
</organism>
<name>A0A2U2NCQ1_9BIFI</name>
<sequence length="211" mass="24491">MMNKPIIYLDFDGVINQINPFGIPRTSTGGEYPIDVVKVADTPEGRYRCRWNRSLADGLYALRDRAELKWLSTWQPFTDVLNRLLDWSPTVVETVRWYDADSKNGIWTGKPDHILSRIRFENTEPEPAPIVWVDDEECDYDAYQRILDADPESRILMIRPDCRIGISPRQFELITRFVNDPDGFEEPVTWDVEPSANEVDPDMGVGFRKDH</sequence>
<accession>A0A2U2NCQ1</accession>
<keyword evidence="2" id="KW-1185">Reference proteome</keyword>
<evidence type="ECO:0000313" key="1">
    <source>
        <dbReference type="EMBL" id="PWG66779.1"/>
    </source>
</evidence>